<feature type="transmembrane region" description="Helical" evidence="1">
    <location>
        <begin position="21"/>
        <end position="39"/>
    </location>
</feature>
<dbReference type="Proteomes" id="UP000607653">
    <property type="component" value="Unassembled WGS sequence"/>
</dbReference>
<comment type="caution">
    <text evidence="2">The sequence shown here is derived from an EMBL/GenBank/DDBJ whole genome shotgun (WGS) entry which is preliminary data.</text>
</comment>
<dbReference type="AlphaFoldDB" id="A0A823A040"/>
<keyword evidence="3" id="KW-1185">Reference proteome</keyword>
<keyword evidence="1" id="KW-0812">Transmembrane</keyword>
<evidence type="ECO:0000313" key="2">
    <source>
        <dbReference type="EMBL" id="DAD47548.1"/>
    </source>
</evidence>
<keyword evidence="1" id="KW-1133">Transmembrane helix</keyword>
<gene>
    <name evidence="2" type="ORF">HUJ06_017485</name>
</gene>
<name>A0A823A040_NELNU</name>
<sequence>MMFETHKANEKITNEINRKMSLLLLPYASCRVITFSTIHKPV</sequence>
<protein>
    <submittedName>
        <fullName evidence="2">Uncharacterized protein</fullName>
    </submittedName>
</protein>
<accession>A0A823A040</accession>
<evidence type="ECO:0000313" key="3">
    <source>
        <dbReference type="Proteomes" id="UP000607653"/>
    </source>
</evidence>
<evidence type="ECO:0000256" key="1">
    <source>
        <dbReference type="SAM" id="Phobius"/>
    </source>
</evidence>
<reference evidence="2 3" key="1">
    <citation type="journal article" date="2020" name="Mol. Biol. Evol.">
        <title>Distinct Expression and Methylation Patterns for Genes with Different Fates following a Single Whole-Genome Duplication in Flowering Plants.</title>
        <authorList>
            <person name="Shi T."/>
            <person name="Rahmani R.S."/>
            <person name="Gugger P.F."/>
            <person name="Wang M."/>
            <person name="Li H."/>
            <person name="Zhang Y."/>
            <person name="Li Z."/>
            <person name="Wang Q."/>
            <person name="Van de Peer Y."/>
            <person name="Marchal K."/>
            <person name="Chen J."/>
        </authorList>
    </citation>
    <scope>NUCLEOTIDE SEQUENCE [LARGE SCALE GENOMIC DNA]</scope>
    <source>
        <tissue evidence="2">Leaf</tissue>
    </source>
</reference>
<organism evidence="2 3">
    <name type="scientific">Nelumbo nucifera</name>
    <name type="common">Sacred lotus</name>
    <dbReference type="NCBI Taxonomy" id="4432"/>
    <lineage>
        <taxon>Eukaryota</taxon>
        <taxon>Viridiplantae</taxon>
        <taxon>Streptophyta</taxon>
        <taxon>Embryophyta</taxon>
        <taxon>Tracheophyta</taxon>
        <taxon>Spermatophyta</taxon>
        <taxon>Magnoliopsida</taxon>
        <taxon>Proteales</taxon>
        <taxon>Nelumbonaceae</taxon>
        <taxon>Nelumbo</taxon>
    </lineage>
</organism>
<keyword evidence="1" id="KW-0472">Membrane</keyword>
<dbReference type="EMBL" id="DUZY01000008">
    <property type="protein sequence ID" value="DAD47548.1"/>
    <property type="molecule type" value="Genomic_DNA"/>
</dbReference>
<proteinExistence type="predicted"/>